<keyword evidence="2" id="KW-1185">Reference proteome</keyword>
<dbReference type="GeneID" id="96749666"/>
<evidence type="ECO:0008006" key="3">
    <source>
        <dbReference type="Google" id="ProtNLM"/>
    </source>
</evidence>
<gene>
    <name evidence="1" type="ORF">San01_04260</name>
</gene>
<dbReference type="EMBL" id="BLAG01000004">
    <property type="protein sequence ID" value="GES27939.1"/>
    <property type="molecule type" value="Genomic_DNA"/>
</dbReference>
<dbReference type="OrthoDB" id="4188660at2"/>
<dbReference type="AlphaFoldDB" id="A0A5J4L8X2"/>
<evidence type="ECO:0000313" key="1">
    <source>
        <dbReference type="EMBL" id="GES27939.1"/>
    </source>
</evidence>
<reference evidence="1 2" key="1">
    <citation type="submission" date="2019-10" db="EMBL/GenBank/DDBJ databases">
        <title>Whole genome shotgun sequence of Streptomyces angustmyceticus NBRC 3934.</title>
        <authorList>
            <person name="Hosoyama A."/>
            <person name="Ichikawa N."/>
            <person name="Kimura A."/>
            <person name="Kitahashi Y."/>
            <person name="Komaki H."/>
            <person name="Uohara A."/>
        </authorList>
    </citation>
    <scope>NUCLEOTIDE SEQUENCE [LARGE SCALE GENOMIC DNA]</scope>
    <source>
        <strain evidence="1 2">NBRC 3934</strain>
    </source>
</reference>
<dbReference type="RefSeq" id="WP_086718667.1">
    <property type="nucleotide sequence ID" value="NZ_BLAG01000004.1"/>
</dbReference>
<dbReference type="Proteomes" id="UP000325598">
    <property type="component" value="Unassembled WGS sequence"/>
</dbReference>
<accession>A0A5J4L8X2</accession>
<protein>
    <recommendedName>
        <fullName evidence="3">Head-to-tail adaptor</fullName>
    </recommendedName>
</protein>
<organism evidence="1 2">
    <name type="scientific">Streptomyces angustmyceticus</name>
    <dbReference type="NCBI Taxonomy" id="285578"/>
    <lineage>
        <taxon>Bacteria</taxon>
        <taxon>Bacillati</taxon>
        <taxon>Actinomycetota</taxon>
        <taxon>Actinomycetes</taxon>
        <taxon>Kitasatosporales</taxon>
        <taxon>Streptomycetaceae</taxon>
        <taxon>Streptomyces</taxon>
    </lineage>
</organism>
<proteinExistence type="predicted"/>
<evidence type="ECO:0000313" key="2">
    <source>
        <dbReference type="Proteomes" id="UP000325598"/>
    </source>
</evidence>
<sequence>MAFVTPTAEQLGLYLGLDEIQGDRADLLILQAVALAESVVKPLPDQATAIVLSAAGRAYVNPQQVSYETIGPMSVQRPSGSGGLYLTKADKAALKSLAGRGGAFTVDPTPADANPWASWPLDADPLLVDGEYEPGWEYP</sequence>
<comment type="caution">
    <text evidence="1">The sequence shown here is derived from an EMBL/GenBank/DDBJ whole genome shotgun (WGS) entry which is preliminary data.</text>
</comment>
<name>A0A5J4L8X2_9ACTN</name>